<evidence type="ECO:0000256" key="2">
    <source>
        <dbReference type="ARBA" id="ARBA00023315"/>
    </source>
</evidence>
<dbReference type="InterPro" id="IPR016181">
    <property type="entry name" value="Acyl_CoA_acyltransferase"/>
</dbReference>
<evidence type="ECO:0000256" key="1">
    <source>
        <dbReference type="ARBA" id="ARBA00022679"/>
    </source>
</evidence>
<dbReference type="PANTHER" id="PTHR10545:SF29">
    <property type="entry name" value="GH14572P-RELATED"/>
    <property type="match status" value="1"/>
</dbReference>
<dbReference type="Proteomes" id="UP001610334">
    <property type="component" value="Unassembled WGS sequence"/>
</dbReference>
<comment type="caution">
    <text evidence="4">The sequence shown here is derived from an EMBL/GenBank/DDBJ whole genome shotgun (WGS) entry which is preliminary data.</text>
</comment>
<evidence type="ECO:0000313" key="4">
    <source>
        <dbReference type="EMBL" id="KAL2818626.1"/>
    </source>
</evidence>
<keyword evidence="2" id="KW-0012">Acyltransferase</keyword>
<dbReference type="PANTHER" id="PTHR10545">
    <property type="entry name" value="DIAMINE N-ACETYLTRANSFERASE"/>
    <property type="match status" value="1"/>
</dbReference>
<dbReference type="EMBL" id="JBFXLT010000013">
    <property type="protein sequence ID" value="KAL2818626.1"/>
    <property type="molecule type" value="Genomic_DNA"/>
</dbReference>
<dbReference type="Gene3D" id="3.40.630.30">
    <property type="match status" value="1"/>
</dbReference>
<organism evidence="4 5">
    <name type="scientific">Aspergillus granulosus</name>
    <dbReference type="NCBI Taxonomy" id="176169"/>
    <lineage>
        <taxon>Eukaryota</taxon>
        <taxon>Fungi</taxon>
        <taxon>Dikarya</taxon>
        <taxon>Ascomycota</taxon>
        <taxon>Pezizomycotina</taxon>
        <taxon>Eurotiomycetes</taxon>
        <taxon>Eurotiomycetidae</taxon>
        <taxon>Eurotiales</taxon>
        <taxon>Aspergillaceae</taxon>
        <taxon>Aspergillus</taxon>
        <taxon>Aspergillus subgen. Nidulantes</taxon>
    </lineage>
</organism>
<accession>A0ABR4HT13</accession>
<evidence type="ECO:0000313" key="5">
    <source>
        <dbReference type="Proteomes" id="UP001610334"/>
    </source>
</evidence>
<dbReference type="InterPro" id="IPR051016">
    <property type="entry name" value="Diverse_Substrate_AcTransf"/>
</dbReference>
<protein>
    <submittedName>
        <fullName evidence="4">Acyl-CoA N-acyltransferase</fullName>
    </submittedName>
</protein>
<dbReference type="InterPro" id="IPR000182">
    <property type="entry name" value="GNAT_dom"/>
</dbReference>
<dbReference type="CDD" id="cd04301">
    <property type="entry name" value="NAT_SF"/>
    <property type="match status" value="1"/>
</dbReference>
<feature type="domain" description="N-acetyltransferase" evidence="3">
    <location>
        <begin position="5"/>
        <end position="172"/>
    </location>
</feature>
<name>A0ABR4HT13_9EURO</name>
<keyword evidence="5" id="KW-1185">Reference proteome</keyword>
<sequence length="175" mass="19523">MSAQPTIRLATAEDVPLILQFIRELADYEKALHEVEATESSLLATLSFPNDPPKRGSVYTALITPPATPETPSPVPVGMALFFYNYSTWRSAPGIYLEDLYVQPAARGNGYGFQLLKWLAAKVVEIKGRRLEWSVLTWNEPSIKFYKQVGAKAMDEWLKMMVEGEALDKLAEGAL</sequence>
<proteinExistence type="predicted"/>
<dbReference type="Pfam" id="PF00583">
    <property type="entry name" value="Acetyltransf_1"/>
    <property type="match status" value="1"/>
</dbReference>
<evidence type="ECO:0000259" key="3">
    <source>
        <dbReference type="PROSITE" id="PS51186"/>
    </source>
</evidence>
<dbReference type="PROSITE" id="PS51186">
    <property type="entry name" value="GNAT"/>
    <property type="match status" value="1"/>
</dbReference>
<reference evidence="4 5" key="1">
    <citation type="submission" date="2024-07" db="EMBL/GenBank/DDBJ databases">
        <title>Section-level genome sequencing and comparative genomics of Aspergillus sections Usti and Cavernicolus.</title>
        <authorList>
            <consortium name="Lawrence Berkeley National Laboratory"/>
            <person name="Nybo J.L."/>
            <person name="Vesth T.C."/>
            <person name="Theobald S."/>
            <person name="Frisvad J.C."/>
            <person name="Larsen T.O."/>
            <person name="Kjaerboelling I."/>
            <person name="Rothschild-Mancinelli K."/>
            <person name="Lyhne E.K."/>
            <person name="Kogle M.E."/>
            <person name="Barry K."/>
            <person name="Clum A."/>
            <person name="Na H."/>
            <person name="Ledsgaard L."/>
            <person name="Lin J."/>
            <person name="Lipzen A."/>
            <person name="Kuo A."/>
            <person name="Riley R."/>
            <person name="Mondo S."/>
            <person name="Labutti K."/>
            <person name="Haridas S."/>
            <person name="Pangalinan J."/>
            <person name="Salamov A.A."/>
            <person name="Simmons B.A."/>
            <person name="Magnuson J.K."/>
            <person name="Chen J."/>
            <person name="Drula E."/>
            <person name="Henrissat B."/>
            <person name="Wiebenga A."/>
            <person name="Lubbers R.J."/>
            <person name="Gomes A.C."/>
            <person name="Makela M.R."/>
            <person name="Stajich J."/>
            <person name="Grigoriev I.V."/>
            <person name="Mortensen U.H."/>
            <person name="De Vries R.P."/>
            <person name="Baker S.E."/>
            <person name="Andersen M.R."/>
        </authorList>
    </citation>
    <scope>NUCLEOTIDE SEQUENCE [LARGE SCALE GENOMIC DNA]</scope>
    <source>
        <strain evidence="4 5">CBS 588.65</strain>
    </source>
</reference>
<dbReference type="SUPFAM" id="SSF55729">
    <property type="entry name" value="Acyl-CoA N-acyltransferases (Nat)"/>
    <property type="match status" value="1"/>
</dbReference>
<gene>
    <name evidence="4" type="ORF">BJX63DRAFT_58361</name>
</gene>
<keyword evidence="1" id="KW-0808">Transferase</keyword>